<feature type="compositionally biased region" description="Polar residues" evidence="1">
    <location>
        <begin position="14"/>
        <end position="26"/>
    </location>
</feature>
<feature type="compositionally biased region" description="Basic and acidic residues" evidence="1">
    <location>
        <begin position="29"/>
        <end position="39"/>
    </location>
</feature>
<dbReference type="KEGG" id="str:Sterm_4139"/>
<evidence type="ECO:0000313" key="2">
    <source>
        <dbReference type="EMBL" id="ACZ10971.1"/>
    </source>
</evidence>
<dbReference type="AlphaFoldDB" id="D1AGL9"/>
<organism evidence="2 3">
    <name type="scientific">Sebaldella termitidis (strain ATCC 33386 / NCTC 11300)</name>
    <dbReference type="NCBI Taxonomy" id="526218"/>
    <lineage>
        <taxon>Bacteria</taxon>
        <taxon>Fusobacteriati</taxon>
        <taxon>Fusobacteriota</taxon>
        <taxon>Fusobacteriia</taxon>
        <taxon>Fusobacteriales</taxon>
        <taxon>Leptotrichiaceae</taxon>
        <taxon>Sebaldella</taxon>
    </lineage>
</organism>
<gene>
    <name evidence="2" type="ordered locus">Sterm_4139</name>
</gene>
<sequence>MLCGKKNPIEKSMSKNPENSFENFSHNKNKSEMHVKITL</sequence>
<proteinExistence type="predicted"/>
<dbReference type="Proteomes" id="UP000000845">
    <property type="component" value="Chromosome"/>
</dbReference>
<feature type="region of interest" description="Disordered" evidence="1">
    <location>
        <begin position="1"/>
        <end position="39"/>
    </location>
</feature>
<keyword evidence="3" id="KW-1185">Reference proteome</keyword>
<evidence type="ECO:0000256" key="1">
    <source>
        <dbReference type="SAM" id="MobiDB-lite"/>
    </source>
</evidence>
<dbReference type="EMBL" id="CP001739">
    <property type="protein sequence ID" value="ACZ10971.1"/>
    <property type="molecule type" value="Genomic_DNA"/>
</dbReference>
<name>D1AGL9_SEBTE</name>
<evidence type="ECO:0000313" key="3">
    <source>
        <dbReference type="Proteomes" id="UP000000845"/>
    </source>
</evidence>
<accession>D1AGL9</accession>
<reference evidence="2 3" key="2">
    <citation type="journal article" date="2010" name="Stand. Genomic Sci.">
        <title>Complete genome sequence of Sebaldella termitidis type strain (NCTC 11300).</title>
        <authorList>
            <person name="Harmon-Smith M."/>
            <person name="Celia L."/>
            <person name="Chertkov O."/>
            <person name="Lapidus A."/>
            <person name="Copeland A."/>
            <person name="Glavina Del Rio T."/>
            <person name="Nolan M."/>
            <person name="Lucas S."/>
            <person name="Tice H."/>
            <person name="Cheng J.F."/>
            <person name="Han C."/>
            <person name="Detter J.C."/>
            <person name="Bruce D."/>
            <person name="Goodwin L."/>
            <person name="Pitluck S."/>
            <person name="Pati A."/>
            <person name="Liolios K."/>
            <person name="Ivanova N."/>
            <person name="Mavromatis K."/>
            <person name="Mikhailova N."/>
            <person name="Chen A."/>
            <person name="Palaniappan K."/>
            <person name="Land M."/>
            <person name="Hauser L."/>
            <person name="Chang Y.J."/>
            <person name="Jeffries C.D."/>
            <person name="Brettin T."/>
            <person name="Goker M."/>
            <person name="Beck B."/>
            <person name="Bristow J."/>
            <person name="Eisen J.A."/>
            <person name="Markowitz V."/>
            <person name="Hugenholtz P."/>
            <person name="Kyrpides N.C."/>
            <person name="Klenk H.P."/>
            <person name="Chen F."/>
        </authorList>
    </citation>
    <scope>NUCLEOTIDE SEQUENCE [LARGE SCALE GENOMIC DNA]</scope>
    <source>
        <strain evidence="3">ATCC 33386 / NCTC 11300</strain>
    </source>
</reference>
<dbReference type="HOGENOM" id="CLU_3316778_0_0_0"/>
<protein>
    <submittedName>
        <fullName evidence="2">Uncharacterized protein</fullName>
    </submittedName>
</protein>
<reference evidence="3" key="1">
    <citation type="submission" date="2009-09" db="EMBL/GenBank/DDBJ databases">
        <title>The complete chromosome of Sebaldella termitidis ATCC 33386.</title>
        <authorList>
            <consortium name="US DOE Joint Genome Institute (JGI-PGF)"/>
            <person name="Lucas S."/>
            <person name="Copeland A."/>
            <person name="Lapidus A."/>
            <person name="Glavina del Rio T."/>
            <person name="Dalin E."/>
            <person name="Tice H."/>
            <person name="Bruce D."/>
            <person name="Goodwin L."/>
            <person name="Pitluck S."/>
            <person name="Kyrpides N."/>
            <person name="Mavromatis K."/>
            <person name="Ivanova N."/>
            <person name="Mikhailova N."/>
            <person name="Sims D."/>
            <person name="Meincke L."/>
            <person name="Brettin T."/>
            <person name="Detter J.C."/>
            <person name="Han C."/>
            <person name="Larimer F."/>
            <person name="Land M."/>
            <person name="Hauser L."/>
            <person name="Markowitz V."/>
            <person name="Cheng J.F."/>
            <person name="Hugenholtz P."/>
            <person name="Woyke T."/>
            <person name="Wu D."/>
            <person name="Eisen J.A."/>
        </authorList>
    </citation>
    <scope>NUCLEOTIDE SEQUENCE [LARGE SCALE GENOMIC DNA]</scope>
    <source>
        <strain evidence="3">ATCC 33386 / NCTC 11300</strain>
    </source>
</reference>